<evidence type="ECO:0000313" key="3">
    <source>
        <dbReference type="Proteomes" id="UP000177614"/>
    </source>
</evidence>
<feature type="transmembrane region" description="Helical" evidence="1">
    <location>
        <begin position="141"/>
        <end position="163"/>
    </location>
</feature>
<dbReference type="GO" id="GO:0008233">
    <property type="term" value="F:peptidase activity"/>
    <property type="evidence" value="ECO:0007669"/>
    <property type="project" value="InterPro"/>
</dbReference>
<keyword evidence="1" id="KW-0472">Membrane</keyword>
<keyword evidence="1" id="KW-0812">Transmembrane</keyword>
<dbReference type="InterPro" id="IPR026898">
    <property type="entry name" value="PrsW"/>
</dbReference>
<dbReference type="PANTHER" id="PTHR36844">
    <property type="entry name" value="PROTEASE PRSW"/>
    <property type="match status" value="1"/>
</dbReference>
<name>A0A1F4XJQ0_9BACT</name>
<protein>
    <recommendedName>
        <fullName evidence="4">PrsW family intramembrane metalloprotease</fullName>
    </recommendedName>
</protein>
<feature type="transmembrane region" description="Helical" evidence="1">
    <location>
        <begin position="102"/>
        <end position="120"/>
    </location>
</feature>
<accession>A0A1F4XJQ0</accession>
<feature type="transmembrane region" description="Helical" evidence="1">
    <location>
        <begin position="60"/>
        <end position="82"/>
    </location>
</feature>
<dbReference type="AlphaFoldDB" id="A0A1F4XJQ0"/>
<sequence length="336" mass="38642">MTQIQTLLNDLFFWFSNIWTWMIEHPGLLIFLAMGALIPAGFWLWLYYRQVYMDKEDKKWMIVTFFCGIFAVLPVLGVNYLLKTFANFELINFVEDATLAQRIPLVILGFMIMGGLEEYAKFVIVRGVNDKQQAFNRVADGIEYAVAGALGFAFIENLAYFAVAAQEYSEGPINFVALMSDSTFIQIVIARNMGTMLVHTLFSGFLGYYYGKAKILGLQAEISEKKKLRKYLLVKGVKARVKRLRMIWDNRKFPVPRAIHIKQDELIAEGLMVAIVLHATYNSLLHLDVSYLIAPLIIGEFALIMHELHLEKNLLVYDLEKVERTEIRKELEKSVE</sequence>
<gene>
    <name evidence="2" type="ORF">A2V81_03590</name>
</gene>
<feature type="transmembrane region" description="Helical" evidence="1">
    <location>
        <begin position="183"/>
        <end position="210"/>
    </location>
</feature>
<dbReference type="EMBL" id="MEWR01000014">
    <property type="protein sequence ID" value="OGC81932.1"/>
    <property type="molecule type" value="Genomic_DNA"/>
</dbReference>
<comment type="caution">
    <text evidence="2">The sequence shown here is derived from an EMBL/GenBank/DDBJ whole genome shotgun (WGS) entry which is preliminary data.</text>
</comment>
<proteinExistence type="predicted"/>
<evidence type="ECO:0000256" key="1">
    <source>
        <dbReference type="SAM" id="Phobius"/>
    </source>
</evidence>
<dbReference type="Pfam" id="PF13367">
    <property type="entry name" value="PrsW-protease"/>
    <property type="match status" value="1"/>
</dbReference>
<reference evidence="2 3" key="1">
    <citation type="journal article" date="2016" name="Nat. Commun.">
        <title>Thousands of microbial genomes shed light on interconnected biogeochemical processes in an aquifer system.</title>
        <authorList>
            <person name="Anantharaman K."/>
            <person name="Brown C.T."/>
            <person name="Hug L.A."/>
            <person name="Sharon I."/>
            <person name="Castelle C.J."/>
            <person name="Probst A.J."/>
            <person name="Thomas B.C."/>
            <person name="Singh A."/>
            <person name="Wilkins M.J."/>
            <person name="Karaoz U."/>
            <person name="Brodie E.L."/>
            <person name="Williams K.H."/>
            <person name="Hubbard S.S."/>
            <person name="Banfield J.F."/>
        </authorList>
    </citation>
    <scope>NUCLEOTIDE SEQUENCE [LARGE SCALE GENOMIC DNA]</scope>
</reference>
<feature type="transmembrane region" description="Helical" evidence="1">
    <location>
        <begin position="28"/>
        <end position="48"/>
    </location>
</feature>
<evidence type="ECO:0000313" key="2">
    <source>
        <dbReference type="EMBL" id="OGC81932.1"/>
    </source>
</evidence>
<organism evidence="2 3">
    <name type="scientific">Candidatus Abawacabacteria bacterium RBG_16_42_10</name>
    <dbReference type="NCBI Taxonomy" id="1817814"/>
    <lineage>
        <taxon>Bacteria</taxon>
        <taxon>Candidatus Abawacaibacteriota</taxon>
    </lineage>
</organism>
<dbReference type="Proteomes" id="UP000177614">
    <property type="component" value="Unassembled WGS sequence"/>
</dbReference>
<dbReference type="PANTHER" id="PTHR36844:SF1">
    <property type="entry name" value="PROTEASE PRSW"/>
    <property type="match status" value="1"/>
</dbReference>
<keyword evidence="1" id="KW-1133">Transmembrane helix</keyword>
<evidence type="ECO:0008006" key="4">
    <source>
        <dbReference type="Google" id="ProtNLM"/>
    </source>
</evidence>